<feature type="domain" description="TonB-dependent receptor plug" evidence="18">
    <location>
        <begin position="148"/>
        <end position="246"/>
    </location>
</feature>
<keyword evidence="11 14" id="KW-0472">Membrane</keyword>
<proteinExistence type="inferred from homology"/>
<accession>A0A9X2Y114</accession>
<dbReference type="GO" id="GO:0009279">
    <property type="term" value="C:cell outer membrane"/>
    <property type="evidence" value="ECO:0007669"/>
    <property type="project" value="UniProtKB-SubCell"/>
</dbReference>
<dbReference type="InterPro" id="IPR010105">
    <property type="entry name" value="TonB_sidphr_rcpt"/>
</dbReference>
<evidence type="ECO:0000256" key="13">
    <source>
        <dbReference type="ARBA" id="ARBA00023237"/>
    </source>
</evidence>
<sequence length="807" mass="89511">MRKICFLSLLVCTGVFSANAQETAFVGNDIEMNIAFEKTGIIKGRITTTDGKPAEMVNINLKNSGKNTMTDKNGFFILKNIKEGSHTLIVSMIGLETQEKQVFVKSAETTTIDISLTENQQQLSEIIITSTKGLNNKPVAIGKIAIDPMDLPQGISIIGQGLINDQQAQRLSDVIKNVNGVYLGTSRGSVQESFYARGYSFSNSNLFKNGARINPGVMPEMGALERVEVLKGSAAILFGQVAPGGIVNMITKQPKFQFGGEIAMRAGSYDLYKPSFDIYGPINSTIAYRVNGSYESSQSFRDHVGSERYYVNPSFLFKLSNRTEIVVEGDYLKHEFTPDFGIGSLDNTKIPDVPRSRFLGAAWSYNTTQQATTTTSLKHRFNDVWSLNAFASYQLYKRDYYSTERIQANAAGQWARPLGRINTDEDYYVGQVDLNGKFKTKSIEHNLLAGADADRYYTTTYGFNQPATYDTINILDLSKYQQRTDMPDAQKTRVSHTPINRFGVYVQDLIKLSSKFNILAGVRWTHLETIRPDTTIYATKVKMAGQTKIENAFSPRFGLVYKPLPTTSVFVSYSNSFQTNTGIDIYNQPLPASVIDQYEVGVKNDFFKGLLSANLTVYRIVNSNLAQMAPMYNGRENSNSSIKVLAGETTSDGVELDIASHPISGLSVIAGYSYNYMRFTNTSGEKGSNIEGERLVNTPAHTANTSIFYTFSSTKLKGIKIGATANYTGDRFGGWNNTVLQAQNYSRLIPVEGFTTVDVSAGYTYKKVSLLAKVSNLTNTFNYYVHENYSINPIPPRQFIATVAYKL</sequence>
<evidence type="ECO:0000256" key="6">
    <source>
        <dbReference type="ARBA" id="ARBA00022692"/>
    </source>
</evidence>
<keyword evidence="7 16" id="KW-0732">Signal</keyword>
<feature type="signal peptide" evidence="16">
    <location>
        <begin position="1"/>
        <end position="20"/>
    </location>
</feature>
<dbReference type="NCBIfam" id="TIGR01783">
    <property type="entry name" value="TonB-siderophor"/>
    <property type="match status" value="1"/>
</dbReference>
<keyword evidence="9" id="KW-0406">Ion transport</keyword>
<evidence type="ECO:0000256" key="15">
    <source>
        <dbReference type="RuleBase" id="RU003357"/>
    </source>
</evidence>
<keyword evidence="3 14" id="KW-0813">Transport</keyword>
<keyword evidence="4 14" id="KW-1134">Transmembrane beta strand</keyword>
<evidence type="ECO:0000256" key="11">
    <source>
        <dbReference type="ARBA" id="ARBA00023136"/>
    </source>
</evidence>
<evidence type="ECO:0000256" key="3">
    <source>
        <dbReference type="ARBA" id="ARBA00022448"/>
    </source>
</evidence>
<dbReference type="Pfam" id="PF00593">
    <property type="entry name" value="TonB_dep_Rec_b-barrel"/>
    <property type="match status" value="1"/>
</dbReference>
<dbReference type="InterPro" id="IPR039426">
    <property type="entry name" value="TonB-dep_rcpt-like"/>
</dbReference>
<evidence type="ECO:0000256" key="14">
    <source>
        <dbReference type="PROSITE-ProRule" id="PRU01360"/>
    </source>
</evidence>
<reference evidence="19" key="1">
    <citation type="submission" date="2022-09" db="EMBL/GenBank/DDBJ databases">
        <authorList>
            <person name="Yuan C."/>
            <person name="Ke Z."/>
        </authorList>
    </citation>
    <scope>NUCLEOTIDE SEQUENCE</scope>
    <source>
        <strain evidence="19">LB-8</strain>
    </source>
</reference>
<keyword evidence="12 19" id="KW-0675">Receptor</keyword>
<dbReference type="Gene3D" id="2.40.170.20">
    <property type="entry name" value="TonB-dependent receptor, beta-barrel domain"/>
    <property type="match status" value="1"/>
</dbReference>
<evidence type="ECO:0000259" key="18">
    <source>
        <dbReference type="Pfam" id="PF07715"/>
    </source>
</evidence>
<dbReference type="GO" id="GO:0030246">
    <property type="term" value="F:carbohydrate binding"/>
    <property type="evidence" value="ECO:0007669"/>
    <property type="project" value="InterPro"/>
</dbReference>
<dbReference type="AlphaFoldDB" id="A0A9X2Y114"/>
<dbReference type="PROSITE" id="PS52016">
    <property type="entry name" value="TONB_DEPENDENT_REC_3"/>
    <property type="match status" value="1"/>
</dbReference>
<gene>
    <name evidence="19" type="ORF">OCK74_26670</name>
</gene>
<evidence type="ECO:0000256" key="9">
    <source>
        <dbReference type="ARBA" id="ARBA00023065"/>
    </source>
</evidence>
<keyword evidence="13 14" id="KW-0998">Cell outer membrane</keyword>
<evidence type="ECO:0000256" key="7">
    <source>
        <dbReference type="ARBA" id="ARBA00022729"/>
    </source>
</evidence>
<dbReference type="SUPFAM" id="SSF49452">
    <property type="entry name" value="Starch-binding domain-like"/>
    <property type="match status" value="1"/>
</dbReference>
<dbReference type="RefSeq" id="WP_279300167.1">
    <property type="nucleotide sequence ID" value="NZ_JAOTIF010000043.1"/>
</dbReference>
<keyword evidence="6 14" id="KW-0812">Transmembrane</keyword>
<keyword evidence="20" id="KW-1185">Reference proteome</keyword>
<dbReference type="GO" id="GO:0015344">
    <property type="term" value="F:siderophore uptake transmembrane transporter activity"/>
    <property type="evidence" value="ECO:0007669"/>
    <property type="project" value="TreeGrafter"/>
</dbReference>
<dbReference type="GO" id="GO:0038023">
    <property type="term" value="F:signaling receptor activity"/>
    <property type="evidence" value="ECO:0007669"/>
    <property type="project" value="InterPro"/>
</dbReference>
<keyword evidence="8" id="KW-0408">Iron</keyword>
<evidence type="ECO:0000313" key="20">
    <source>
        <dbReference type="Proteomes" id="UP001155483"/>
    </source>
</evidence>
<evidence type="ECO:0000256" key="16">
    <source>
        <dbReference type="SAM" id="SignalP"/>
    </source>
</evidence>
<reference evidence="19" key="2">
    <citation type="submission" date="2023-04" db="EMBL/GenBank/DDBJ databases">
        <title>Paracnuella aquatica gen. nov., sp. nov., a member of the family Chitinophagaceae isolated from a hot spring.</title>
        <authorList>
            <person name="Wang C."/>
        </authorList>
    </citation>
    <scope>NUCLEOTIDE SEQUENCE</scope>
    <source>
        <strain evidence="19">LB-8</strain>
    </source>
</reference>
<dbReference type="CDD" id="cd01347">
    <property type="entry name" value="ligand_gated_channel"/>
    <property type="match status" value="1"/>
</dbReference>
<evidence type="ECO:0000313" key="19">
    <source>
        <dbReference type="EMBL" id="MCU7552730.1"/>
    </source>
</evidence>
<name>A0A9X2Y114_9BACT</name>
<dbReference type="Gene3D" id="2.60.40.1120">
    <property type="entry name" value="Carboxypeptidase-like, regulatory domain"/>
    <property type="match status" value="1"/>
</dbReference>
<evidence type="ECO:0000256" key="10">
    <source>
        <dbReference type="ARBA" id="ARBA00023077"/>
    </source>
</evidence>
<comment type="similarity">
    <text evidence="2 14 15">Belongs to the TonB-dependent receptor family.</text>
</comment>
<evidence type="ECO:0000256" key="5">
    <source>
        <dbReference type="ARBA" id="ARBA00022496"/>
    </source>
</evidence>
<dbReference type="InterPro" id="IPR000531">
    <property type="entry name" value="Beta-barrel_TonB"/>
</dbReference>
<dbReference type="SUPFAM" id="SSF56935">
    <property type="entry name" value="Porins"/>
    <property type="match status" value="1"/>
</dbReference>
<keyword evidence="10 15" id="KW-0798">TonB box</keyword>
<comment type="caution">
    <text evidence="19">The sequence shown here is derived from an EMBL/GenBank/DDBJ whole genome shotgun (WGS) entry which is preliminary data.</text>
</comment>
<evidence type="ECO:0000259" key="17">
    <source>
        <dbReference type="Pfam" id="PF00593"/>
    </source>
</evidence>
<dbReference type="InterPro" id="IPR013784">
    <property type="entry name" value="Carb-bd-like_fold"/>
</dbReference>
<evidence type="ECO:0000256" key="2">
    <source>
        <dbReference type="ARBA" id="ARBA00009810"/>
    </source>
</evidence>
<organism evidence="19 20">
    <name type="scientific">Paraflavisolibacter caeni</name>
    <dbReference type="NCBI Taxonomy" id="2982496"/>
    <lineage>
        <taxon>Bacteria</taxon>
        <taxon>Pseudomonadati</taxon>
        <taxon>Bacteroidota</taxon>
        <taxon>Chitinophagia</taxon>
        <taxon>Chitinophagales</taxon>
        <taxon>Chitinophagaceae</taxon>
        <taxon>Paraflavisolibacter</taxon>
    </lineage>
</organism>
<protein>
    <submittedName>
        <fullName evidence="19">TonB-dependent receptor</fullName>
    </submittedName>
</protein>
<dbReference type="PANTHER" id="PTHR32552:SF68">
    <property type="entry name" value="FERRICHROME OUTER MEMBRANE TRANSPORTER_PHAGE RECEPTOR"/>
    <property type="match status" value="1"/>
</dbReference>
<evidence type="ECO:0000256" key="1">
    <source>
        <dbReference type="ARBA" id="ARBA00004571"/>
    </source>
</evidence>
<dbReference type="Pfam" id="PF07715">
    <property type="entry name" value="Plug"/>
    <property type="match status" value="1"/>
</dbReference>
<evidence type="ECO:0000256" key="4">
    <source>
        <dbReference type="ARBA" id="ARBA00022452"/>
    </source>
</evidence>
<keyword evidence="5" id="KW-0410">Iron transport</keyword>
<dbReference type="Proteomes" id="UP001155483">
    <property type="component" value="Unassembled WGS sequence"/>
</dbReference>
<dbReference type="Gene3D" id="2.170.130.10">
    <property type="entry name" value="TonB-dependent receptor, plug domain"/>
    <property type="match status" value="1"/>
</dbReference>
<feature type="domain" description="TonB-dependent receptor-like beta-barrel" evidence="17">
    <location>
        <begin position="320"/>
        <end position="777"/>
    </location>
</feature>
<dbReference type="InterPro" id="IPR037066">
    <property type="entry name" value="Plug_dom_sf"/>
</dbReference>
<dbReference type="InterPro" id="IPR036942">
    <property type="entry name" value="Beta-barrel_TonB_sf"/>
</dbReference>
<dbReference type="Pfam" id="PF13715">
    <property type="entry name" value="CarbopepD_reg_2"/>
    <property type="match status" value="1"/>
</dbReference>
<feature type="chain" id="PRO_5040875277" evidence="16">
    <location>
        <begin position="21"/>
        <end position="807"/>
    </location>
</feature>
<evidence type="ECO:0000256" key="8">
    <source>
        <dbReference type="ARBA" id="ARBA00023004"/>
    </source>
</evidence>
<dbReference type="EMBL" id="JAOTIF010000043">
    <property type="protein sequence ID" value="MCU7552730.1"/>
    <property type="molecule type" value="Genomic_DNA"/>
</dbReference>
<dbReference type="InterPro" id="IPR012910">
    <property type="entry name" value="Plug_dom"/>
</dbReference>
<comment type="subcellular location">
    <subcellularLocation>
        <location evidence="1 14">Cell outer membrane</location>
        <topology evidence="1 14">Multi-pass membrane protein</topology>
    </subcellularLocation>
</comment>
<evidence type="ECO:0000256" key="12">
    <source>
        <dbReference type="ARBA" id="ARBA00023170"/>
    </source>
</evidence>
<dbReference type="GO" id="GO:0015891">
    <property type="term" value="P:siderophore transport"/>
    <property type="evidence" value="ECO:0007669"/>
    <property type="project" value="InterPro"/>
</dbReference>
<dbReference type="PANTHER" id="PTHR32552">
    <property type="entry name" value="FERRICHROME IRON RECEPTOR-RELATED"/>
    <property type="match status" value="1"/>
</dbReference>